<evidence type="ECO:0000256" key="3">
    <source>
        <dbReference type="ARBA" id="ARBA00022552"/>
    </source>
</evidence>
<evidence type="ECO:0000256" key="4">
    <source>
        <dbReference type="ARBA" id="ARBA00022574"/>
    </source>
</evidence>
<evidence type="ECO:0000256" key="2">
    <source>
        <dbReference type="ARBA" id="ARBA00022517"/>
    </source>
</evidence>
<reference evidence="10 11" key="1">
    <citation type="submission" date="2015-04" db="EMBL/GenBank/DDBJ databases">
        <authorList>
            <consortium name="Pathogen Informatics"/>
        </authorList>
    </citation>
    <scope>NUCLEOTIDE SEQUENCE [LARGE SCALE GENOMIC DNA]</scope>
    <source>
        <strain evidence="10 11">SGS1</strain>
    </source>
</reference>
<evidence type="ECO:0000256" key="6">
    <source>
        <dbReference type="ARBA" id="ARBA00023163"/>
    </source>
</evidence>
<evidence type="ECO:0000256" key="1">
    <source>
        <dbReference type="ARBA" id="ARBA00004604"/>
    </source>
</evidence>
<feature type="compositionally biased region" description="Polar residues" evidence="9">
    <location>
        <begin position="615"/>
        <end position="635"/>
    </location>
</feature>
<accession>A0A1J1H5E4</accession>
<dbReference type="InterPro" id="IPR036322">
    <property type="entry name" value="WD40_repeat_dom_sf"/>
</dbReference>
<keyword evidence="6" id="KW-0804">Transcription</keyword>
<dbReference type="GO" id="GO:2000234">
    <property type="term" value="P:positive regulation of rRNA processing"/>
    <property type="evidence" value="ECO:0007669"/>
    <property type="project" value="TreeGrafter"/>
</dbReference>
<dbReference type="KEGG" id="prel:PRELSG_0923500"/>
<evidence type="ECO:0000256" key="7">
    <source>
        <dbReference type="ARBA" id="ARBA00023242"/>
    </source>
</evidence>
<protein>
    <recommendedName>
        <fullName evidence="12">WD repeat-containing protein</fullName>
    </recommendedName>
</protein>
<keyword evidence="7" id="KW-0539">Nucleus</keyword>
<dbReference type="PANTHER" id="PTHR44215:SF1">
    <property type="entry name" value="WD REPEAT-CONTAINING PROTEIN 75"/>
    <property type="match status" value="1"/>
</dbReference>
<keyword evidence="4" id="KW-0853">WD repeat</keyword>
<keyword evidence="3" id="KW-0698">rRNA processing</keyword>
<evidence type="ECO:0000313" key="10">
    <source>
        <dbReference type="EMBL" id="CRH00135.1"/>
    </source>
</evidence>
<dbReference type="OrthoDB" id="4096at2759"/>
<dbReference type="GO" id="GO:0045943">
    <property type="term" value="P:positive regulation of transcription by RNA polymerase I"/>
    <property type="evidence" value="ECO:0007669"/>
    <property type="project" value="InterPro"/>
</dbReference>
<dbReference type="GO" id="GO:0003723">
    <property type="term" value="F:RNA binding"/>
    <property type="evidence" value="ECO:0007669"/>
    <property type="project" value="InterPro"/>
</dbReference>
<organism evidence="10 11">
    <name type="scientific">Plasmodium relictum</name>
    <dbReference type="NCBI Taxonomy" id="85471"/>
    <lineage>
        <taxon>Eukaryota</taxon>
        <taxon>Sar</taxon>
        <taxon>Alveolata</taxon>
        <taxon>Apicomplexa</taxon>
        <taxon>Aconoidasida</taxon>
        <taxon>Haemosporida</taxon>
        <taxon>Plasmodiidae</taxon>
        <taxon>Plasmodium</taxon>
        <taxon>Plasmodium (Haemamoeba)</taxon>
    </lineage>
</organism>
<evidence type="ECO:0000256" key="8">
    <source>
        <dbReference type="SAM" id="Coils"/>
    </source>
</evidence>
<dbReference type="InterPro" id="IPR053826">
    <property type="entry name" value="WDR75"/>
</dbReference>
<feature type="compositionally biased region" description="Polar residues" evidence="9">
    <location>
        <begin position="597"/>
        <end position="609"/>
    </location>
</feature>
<sequence length="1161" mass="138910">MSKNKIIKEQFLPHKFINDTKEHEKLRLDKLDELDKDLLKNEHTSKLEKEFILKNVSFKKKMNMLKLNFGGNMIKNKPILTKNNVTYFCSDSSILLIDFNTKKKSRIVTSFFIDKMFYFYDKKFNEEYLIIKSFNNYIYVYHISNKKFHFVKRFFIKNLFYINSFGENGELCFATWELCEKKMYVNFFLLRFLFNYETNFYNFNEKSNENKKKNFNSNHITYTFSSDSECDFDLKYFPNELILNNSEDEEEEKEKQNRTKKKKKGASEKVYITTKLKIKPILKIKYIYFSMIDLNTNLNKLVLANNNIILIYDIIKKCYNIIYFKNYISSIKISDENFLCIGFMNGYIYILLFDELKLGNGVDKMSNLKGNQSYKSIYEQIKTFNFINNSDSINSTFPYIESYEVDYINDKLNNSQDGVEAEKYEEEKKELEKKNDIVYQMNLFNIPYISFHFHKNKIVNIQKFHIIKYKWHSHSVYNLTIEGKKIISSGEEAVILFYDLQKGSYEFISHLGLPCYYIYLNKKKNIIICNALNNSIFFINYNHRLFFYKYIGINMPLSLKNLFYNYSNVQLNIKNSIDIFLSQINDKYDYTNELKENTNTQGNDINPCNNHRGMQENSRSDFFNNDYSENTLTNCSSEGDEGNDETDSDDDEESENEDDENDGDENENENEDENKDENNSEEKKKCIENRKKRKYFLSFKSIQKKLEKKIYNHTNIENNLYKKYQISFYCDSNNGLIFCFLTTFVNLQLYNIEKDKHVKFLCPLKMVYKSRTDIEKVNDIELVLFSFNHNRNLLMTIEKRNYIMEEFSHDQKCTTLVQTIYNMKFWCLINNLEYYNFYDHTITSNDLNNEEQQNNKIITEIEKYKMIISHPFLSIFLLLEYSGNICLWCLENSEKIFENSIYNDYDVDCFEINDTHYTYEVKGCNINNLYTEEGDKDIILNNKESENNKTITIIKNINYNNHSILNGDISKDGRVFCICHDKFISIWDTITLKTLAIINHPLYTRFDEYIFNLYKGVEILQTHGHIYLCLFSFDTLFIYSLHQFHLVYEKKFKGIIEYIKFDKYTNTFLAIGITKRVKKNKNYLIQKNYIYEFTENYLKKKNLFYLSKDKPIIALDFAPLNSKKNISLCKFQKSTILIALNSKFQINTFYFNNYPNIIQLK</sequence>
<dbReference type="GeneID" id="39736247"/>
<dbReference type="EMBL" id="LN835304">
    <property type="protein sequence ID" value="CRH00135.1"/>
    <property type="molecule type" value="Genomic_DNA"/>
</dbReference>
<gene>
    <name evidence="10" type="ORF">PRELSG_0923500</name>
</gene>
<dbReference type="AlphaFoldDB" id="A0A1J1H5E4"/>
<dbReference type="RefSeq" id="XP_028533140.1">
    <property type="nucleotide sequence ID" value="XM_028676675.1"/>
</dbReference>
<dbReference type="VEuPathDB" id="PlasmoDB:PRELSG_0923500"/>
<dbReference type="SUPFAM" id="SSF50978">
    <property type="entry name" value="WD40 repeat-like"/>
    <property type="match status" value="2"/>
</dbReference>
<feature type="coiled-coil region" evidence="8">
    <location>
        <begin position="414"/>
        <end position="441"/>
    </location>
</feature>
<keyword evidence="2" id="KW-0690">Ribosome biogenesis</keyword>
<evidence type="ECO:0000256" key="5">
    <source>
        <dbReference type="ARBA" id="ARBA00022737"/>
    </source>
</evidence>
<evidence type="ECO:0008006" key="12">
    <source>
        <dbReference type="Google" id="ProtNLM"/>
    </source>
</evidence>
<dbReference type="Proteomes" id="UP000220158">
    <property type="component" value="Chromosome 9"/>
</dbReference>
<keyword evidence="8" id="KW-0175">Coiled coil</keyword>
<evidence type="ECO:0000256" key="9">
    <source>
        <dbReference type="SAM" id="MobiDB-lite"/>
    </source>
</evidence>
<keyword evidence="5" id="KW-0677">Repeat</keyword>
<dbReference type="GO" id="GO:0006364">
    <property type="term" value="P:rRNA processing"/>
    <property type="evidence" value="ECO:0007669"/>
    <property type="project" value="UniProtKB-KW"/>
</dbReference>
<feature type="region of interest" description="Disordered" evidence="9">
    <location>
        <begin position="596"/>
        <end position="684"/>
    </location>
</feature>
<evidence type="ECO:0000313" key="11">
    <source>
        <dbReference type="Proteomes" id="UP000220158"/>
    </source>
</evidence>
<proteinExistence type="predicted"/>
<dbReference type="GO" id="GO:0032040">
    <property type="term" value="C:small-subunit processome"/>
    <property type="evidence" value="ECO:0007669"/>
    <property type="project" value="InterPro"/>
</dbReference>
<name>A0A1J1H5E4_PLARL</name>
<feature type="compositionally biased region" description="Acidic residues" evidence="9">
    <location>
        <begin position="638"/>
        <end position="675"/>
    </location>
</feature>
<dbReference type="PANTHER" id="PTHR44215">
    <property type="entry name" value="WD REPEAT-CONTAINING PROTEIN 75"/>
    <property type="match status" value="1"/>
</dbReference>
<keyword evidence="11" id="KW-1185">Reference proteome</keyword>
<comment type="subcellular location">
    <subcellularLocation>
        <location evidence="1">Nucleus</location>
        <location evidence="1">Nucleolus</location>
    </subcellularLocation>
</comment>